<gene>
    <name evidence="1" type="ORF">LCGC14_0954330</name>
</gene>
<comment type="caution">
    <text evidence="1">The sequence shown here is derived from an EMBL/GenBank/DDBJ whole genome shotgun (WGS) entry which is preliminary data.</text>
</comment>
<evidence type="ECO:0000313" key="1">
    <source>
        <dbReference type="EMBL" id="KKN18588.1"/>
    </source>
</evidence>
<protein>
    <submittedName>
        <fullName evidence="1">Uncharacterized protein</fullName>
    </submittedName>
</protein>
<dbReference type="Pfam" id="PF18882">
    <property type="entry name" value="DUF5647"/>
    <property type="match status" value="1"/>
</dbReference>
<accession>A0A0F9RMS9</accession>
<organism evidence="1">
    <name type="scientific">marine sediment metagenome</name>
    <dbReference type="NCBI Taxonomy" id="412755"/>
    <lineage>
        <taxon>unclassified sequences</taxon>
        <taxon>metagenomes</taxon>
        <taxon>ecological metagenomes</taxon>
    </lineage>
</organism>
<sequence>MGKKMIEKNIELSAEFSRFLFEHPELEEKIPLGADIILLPEFNPDLKKFNSEMGRKLEANGTKVIYVKIEKLKPKILSRIEGVNLETARII</sequence>
<proteinExistence type="predicted"/>
<dbReference type="AlphaFoldDB" id="A0A0F9RMS9"/>
<name>A0A0F9RMS9_9ZZZZ</name>
<dbReference type="InterPro" id="IPR043707">
    <property type="entry name" value="DUF5647"/>
</dbReference>
<dbReference type="EMBL" id="LAZR01003412">
    <property type="protein sequence ID" value="KKN18588.1"/>
    <property type="molecule type" value="Genomic_DNA"/>
</dbReference>
<reference evidence="1" key="1">
    <citation type="journal article" date="2015" name="Nature">
        <title>Complex archaea that bridge the gap between prokaryotes and eukaryotes.</title>
        <authorList>
            <person name="Spang A."/>
            <person name="Saw J.H."/>
            <person name="Jorgensen S.L."/>
            <person name="Zaremba-Niedzwiedzka K."/>
            <person name="Martijn J."/>
            <person name="Lind A.E."/>
            <person name="van Eijk R."/>
            <person name="Schleper C."/>
            <person name="Guy L."/>
            <person name="Ettema T.J."/>
        </authorList>
    </citation>
    <scope>NUCLEOTIDE SEQUENCE</scope>
</reference>